<comment type="subcellular location">
    <subcellularLocation>
        <location evidence="1">Membrane</location>
        <topology evidence="1">Multi-pass membrane protein</topology>
    </subcellularLocation>
</comment>
<evidence type="ECO:0000256" key="1">
    <source>
        <dbReference type="ARBA" id="ARBA00004141"/>
    </source>
</evidence>
<evidence type="ECO:0000259" key="7">
    <source>
        <dbReference type="Pfam" id="PF05154"/>
    </source>
</evidence>
<protein>
    <submittedName>
        <fullName evidence="8">TM2 domain-containing protein</fullName>
    </submittedName>
</protein>
<dbReference type="GO" id="GO:0016020">
    <property type="term" value="C:membrane"/>
    <property type="evidence" value="ECO:0007669"/>
    <property type="project" value="UniProtKB-SubCell"/>
</dbReference>
<feature type="compositionally biased region" description="Pro residues" evidence="5">
    <location>
        <begin position="28"/>
        <end position="37"/>
    </location>
</feature>
<dbReference type="AlphaFoldDB" id="A0A939IXT5"/>
<dbReference type="InterPro" id="IPR007829">
    <property type="entry name" value="TM2"/>
</dbReference>
<evidence type="ECO:0000256" key="5">
    <source>
        <dbReference type="SAM" id="MobiDB-lite"/>
    </source>
</evidence>
<dbReference type="Pfam" id="PF05154">
    <property type="entry name" value="TM2"/>
    <property type="match status" value="1"/>
</dbReference>
<keyword evidence="4 6" id="KW-0472">Membrane</keyword>
<evidence type="ECO:0000256" key="2">
    <source>
        <dbReference type="ARBA" id="ARBA00022692"/>
    </source>
</evidence>
<dbReference type="Gene3D" id="1.10.1760.20">
    <property type="match status" value="1"/>
</dbReference>
<keyword evidence="2 6" id="KW-0812">Transmembrane</keyword>
<evidence type="ECO:0000256" key="4">
    <source>
        <dbReference type="ARBA" id="ARBA00023136"/>
    </source>
</evidence>
<feature type="transmembrane region" description="Helical" evidence="6">
    <location>
        <begin position="109"/>
        <end position="129"/>
    </location>
</feature>
<evidence type="ECO:0000313" key="8">
    <source>
        <dbReference type="EMBL" id="MBN9644393.1"/>
    </source>
</evidence>
<dbReference type="RefSeq" id="WP_207278882.1">
    <property type="nucleotide sequence ID" value="NZ_JAFLEQ010000012.1"/>
</dbReference>
<evidence type="ECO:0000256" key="3">
    <source>
        <dbReference type="ARBA" id="ARBA00022989"/>
    </source>
</evidence>
<accession>A0A939IXT5</accession>
<feature type="domain" description="TM2" evidence="7">
    <location>
        <begin position="107"/>
        <end position="154"/>
    </location>
</feature>
<dbReference type="EMBL" id="JAFLEQ010000012">
    <property type="protein sequence ID" value="MBN9644393.1"/>
    <property type="molecule type" value="Genomic_DNA"/>
</dbReference>
<evidence type="ECO:0000313" key="9">
    <source>
        <dbReference type="Proteomes" id="UP000664332"/>
    </source>
</evidence>
<dbReference type="PANTHER" id="PTHR21016:SF25">
    <property type="entry name" value="TM2 DOMAIN-CONTAINING PROTEIN DDB_G0277895-RELATED"/>
    <property type="match status" value="1"/>
</dbReference>
<dbReference type="PANTHER" id="PTHR21016">
    <property type="entry name" value="BETA-AMYLOID BINDING PROTEIN-RELATED"/>
    <property type="match status" value="1"/>
</dbReference>
<dbReference type="InterPro" id="IPR050932">
    <property type="entry name" value="TM2D1-3-like"/>
</dbReference>
<keyword evidence="3 6" id="KW-1133">Transmembrane helix</keyword>
<reference evidence="8" key="1">
    <citation type="submission" date="2021-03" db="EMBL/GenBank/DDBJ databases">
        <authorList>
            <person name="Sun Q."/>
        </authorList>
    </citation>
    <scope>NUCLEOTIDE SEQUENCE</scope>
    <source>
        <strain evidence="8">CCM 8862</strain>
    </source>
</reference>
<feature type="region of interest" description="Disordered" evidence="5">
    <location>
        <begin position="22"/>
        <end position="47"/>
    </location>
</feature>
<dbReference type="Proteomes" id="UP000664332">
    <property type="component" value="Unassembled WGS sequence"/>
</dbReference>
<organism evidence="8 9">
    <name type="scientific">Corynebacterium mendelii</name>
    <dbReference type="NCBI Taxonomy" id="2765362"/>
    <lineage>
        <taxon>Bacteria</taxon>
        <taxon>Bacillati</taxon>
        <taxon>Actinomycetota</taxon>
        <taxon>Actinomycetes</taxon>
        <taxon>Mycobacteriales</taxon>
        <taxon>Corynebacteriaceae</taxon>
        <taxon>Corynebacterium</taxon>
    </lineage>
</organism>
<evidence type="ECO:0000256" key="6">
    <source>
        <dbReference type="SAM" id="Phobius"/>
    </source>
</evidence>
<keyword evidence="9" id="KW-1185">Reference proteome</keyword>
<sequence>MDRNADGQPDFFRSGSFDAAAAWDNSAPQPPVPPVGPPGHTTVPPRSGVGHFGIVPAAGCGNPLADAAGPGHAAFPVPVPGTPLAGPVPVDDQALGWARAAYRTQSREAGVTVVLWLCLGIFGIHRFYLGRAVSGIAQFLTGGGFLVWWLADVFVLKSMIDRRNLDTCLSVAARFGVPPELVAPDLFA</sequence>
<gene>
    <name evidence="8" type="ORF">JZY06_07185</name>
</gene>
<feature type="transmembrane region" description="Helical" evidence="6">
    <location>
        <begin position="135"/>
        <end position="156"/>
    </location>
</feature>
<proteinExistence type="predicted"/>
<name>A0A939IXT5_9CORY</name>
<comment type="caution">
    <text evidence="8">The sequence shown here is derived from an EMBL/GenBank/DDBJ whole genome shotgun (WGS) entry which is preliminary data.</text>
</comment>